<dbReference type="Proteomes" id="UP001271789">
    <property type="component" value="Unassembled WGS sequence"/>
</dbReference>
<sequence>MSKKPIVIVLILLFLIIAVAAAGFIFLGDGYSDYFSMNQSASPDSNISSDSSGSSANGSVSSDLPAEPAAPQQQVEESYVGKISDTHLQNMFYVYNGKRFYSSYPNGSAARVERSRFSMNSSYDEVCSFL</sequence>
<accession>A0AAE4MJ27</accession>
<feature type="region of interest" description="Disordered" evidence="1">
    <location>
        <begin position="40"/>
        <end position="76"/>
    </location>
</feature>
<evidence type="ECO:0000256" key="2">
    <source>
        <dbReference type="SAM" id="Phobius"/>
    </source>
</evidence>
<evidence type="ECO:0000313" key="4">
    <source>
        <dbReference type="Proteomes" id="UP001271789"/>
    </source>
</evidence>
<dbReference type="AlphaFoldDB" id="A0AAE4MJ27"/>
<comment type="caution">
    <text evidence="3">The sequence shown here is derived from an EMBL/GenBank/DDBJ whole genome shotgun (WGS) entry which is preliminary data.</text>
</comment>
<name>A0AAE4MJ27_9EURY</name>
<keyword evidence="2" id="KW-0812">Transmembrane</keyword>
<keyword evidence="4" id="KW-1185">Reference proteome</keyword>
<evidence type="ECO:0000256" key="1">
    <source>
        <dbReference type="SAM" id="MobiDB-lite"/>
    </source>
</evidence>
<organism evidence="3 4">
    <name type="scientific">Methanolapillus africanus</name>
    <dbReference type="NCBI Taxonomy" id="3028297"/>
    <lineage>
        <taxon>Archaea</taxon>
        <taxon>Methanobacteriati</taxon>
        <taxon>Methanobacteriota</taxon>
        <taxon>Stenosarchaea group</taxon>
        <taxon>Methanomicrobia</taxon>
        <taxon>Methanosarcinales</taxon>
        <taxon>Methanosarcinaceae</taxon>
        <taxon>Methanolapillus</taxon>
    </lineage>
</organism>
<gene>
    <name evidence="3" type="ORF">MsAg5_07440</name>
</gene>
<reference evidence="3" key="1">
    <citation type="submission" date="2023-06" db="EMBL/GenBank/DDBJ databases">
        <title>Genome sequence of Methanosarcinaceae archaeon Ag5.</title>
        <authorList>
            <person name="Protasov E."/>
            <person name="Platt K."/>
            <person name="Poehlein A."/>
            <person name="Daniel R."/>
            <person name="Brune A."/>
        </authorList>
    </citation>
    <scope>NUCLEOTIDE SEQUENCE</scope>
    <source>
        <strain evidence="3">Ag5</strain>
    </source>
</reference>
<evidence type="ECO:0000313" key="3">
    <source>
        <dbReference type="EMBL" id="MDV0446881.1"/>
    </source>
</evidence>
<keyword evidence="2" id="KW-1133">Transmembrane helix</keyword>
<keyword evidence="2" id="KW-0472">Membrane</keyword>
<feature type="transmembrane region" description="Helical" evidence="2">
    <location>
        <begin position="6"/>
        <end position="27"/>
    </location>
</feature>
<dbReference type="EMBL" id="JAWDKD010000014">
    <property type="protein sequence ID" value="MDV0446881.1"/>
    <property type="molecule type" value="Genomic_DNA"/>
</dbReference>
<feature type="compositionally biased region" description="Low complexity" evidence="1">
    <location>
        <begin position="40"/>
        <end position="62"/>
    </location>
</feature>
<proteinExistence type="predicted"/>
<protein>
    <submittedName>
        <fullName evidence="3">Uncharacterized protein</fullName>
    </submittedName>
</protein>
<dbReference type="RefSeq" id="WP_338099295.1">
    <property type="nucleotide sequence ID" value="NZ_JAWDKD010000014.1"/>
</dbReference>